<feature type="transmembrane region" description="Helical" evidence="2">
    <location>
        <begin position="47"/>
        <end position="65"/>
    </location>
</feature>
<dbReference type="EMBL" id="HF935630">
    <property type="protein sequence ID" value="CCX11696.1"/>
    <property type="molecule type" value="Genomic_DNA"/>
</dbReference>
<feature type="signal peptide" evidence="3">
    <location>
        <begin position="1"/>
        <end position="23"/>
    </location>
</feature>
<keyword evidence="2" id="KW-1133">Transmembrane helix</keyword>
<accession>U4LHQ7</accession>
<keyword evidence="2" id="KW-0472">Membrane</keyword>
<evidence type="ECO:0000313" key="5">
    <source>
        <dbReference type="Proteomes" id="UP000018144"/>
    </source>
</evidence>
<dbReference type="eggNOG" id="ENOG502SEK1">
    <property type="taxonomic scope" value="Eukaryota"/>
</dbReference>
<feature type="chain" id="PRO_5004652324" evidence="3">
    <location>
        <begin position="24"/>
        <end position="357"/>
    </location>
</feature>
<evidence type="ECO:0000256" key="2">
    <source>
        <dbReference type="SAM" id="Phobius"/>
    </source>
</evidence>
<evidence type="ECO:0000313" key="4">
    <source>
        <dbReference type="EMBL" id="CCX11696.1"/>
    </source>
</evidence>
<feature type="transmembrane region" description="Helical" evidence="2">
    <location>
        <begin position="139"/>
        <end position="160"/>
    </location>
</feature>
<keyword evidence="2" id="KW-0812">Transmembrane</keyword>
<keyword evidence="5" id="KW-1185">Reference proteome</keyword>
<feature type="region of interest" description="Disordered" evidence="1">
    <location>
        <begin position="320"/>
        <end position="357"/>
    </location>
</feature>
<dbReference type="OrthoDB" id="3945378at2759"/>
<sequence length="357" mass="39988">MNLPPITAVAFLSVLFGTTVVNAREIAPAGPGETCGFEGNADMYGLGIRLGVYIQAFATTLSGAYRQESSRGASFANGFFQFAMFVALVYMTVINRELEVVEAAIIILFTFCSVSISNPEDKEALRKPEGIRLRDIRKFLRHSFVPFGKMLTELALNLYWTWFWFLGIERQQLSPCTGYGFFFSKVSLFGWFRTLATVVTVCMVVWDTFVILRVLYSKPPLPSWITSITEFDPNATKKSIVCMRDFAGLVISLAIIGFYILSVESMILWNNIRNVNVILGSVGQMIPFLVGLGSFIAVILEWNVKPECNNCKQDIMKDGNPRNGVIEERKEEKVCDPEKSGLTVKQEEITPAPEKLE</sequence>
<keyword evidence="3" id="KW-0732">Signal</keyword>
<organism evidence="4 5">
    <name type="scientific">Pyronema omphalodes (strain CBS 100304)</name>
    <name type="common">Pyronema confluens</name>
    <dbReference type="NCBI Taxonomy" id="1076935"/>
    <lineage>
        <taxon>Eukaryota</taxon>
        <taxon>Fungi</taxon>
        <taxon>Dikarya</taxon>
        <taxon>Ascomycota</taxon>
        <taxon>Pezizomycotina</taxon>
        <taxon>Pezizomycetes</taxon>
        <taxon>Pezizales</taxon>
        <taxon>Pyronemataceae</taxon>
        <taxon>Pyronema</taxon>
    </lineage>
</organism>
<dbReference type="STRING" id="1076935.U4LHQ7"/>
<feature type="transmembrane region" description="Helical" evidence="2">
    <location>
        <begin position="72"/>
        <end position="94"/>
    </location>
</feature>
<gene>
    <name evidence="4" type="ORF">PCON_11290</name>
</gene>
<feature type="transmembrane region" description="Helical" evidence="2">
    <location>
        <begin position="275"/>
        <end position="300"/>
    </location>
</feature>
<feature type="transmembrane region" description="Helical" evidence="2">
    <location>
        <begin position="191"/>
        <end position="216"/>
    </location>
</feature>
<name>U4LHQ7_PYROM</name>
<evidence type="ECO:0000256" key="1">
    <source>
        <dbReference type="SAM" id="MobiDB-lite"/>
    </source>
</evidence>
<dbReference type="Proteomes" id="UP000018144">
    <property type="component" value="Unassembled WGS sequence"/>
</dbReference>
<reference evidence="4 5" key="1">
    <citation type="journal article" date="2013" name="PLoS Genet.">
        <title>The genome and development-dependent transcriptomes of Pyronema confluens: a window into fungal evolution.</title>
        <authorList>
            <person name="Traeger S."/>
            <person name="Altegoer F."/>
            <person name="Freitag M."/>
            <person name="Gabaldon T."/>
            <person name="Kempken F."/>
            <person name="Kumar A."/>
            <person name="Marcet-Houben M."/>
            <person name="Poggeler S."/>
            <person name="Stajich J.E."/>
            <person name="Nowrousian M."/>
        </authorList>
    </citation>
    <scope>NUCLEOTIDE SEQUENCE [LARGE SCALE GENOMIC DNA]</scope>
    <source>
        <strain evidence="5">CBS 100304</strain>
        <tissue evidence="4">Vegetative mycelium</tissue>
    </source>
</reference>
<dbReference type="AlphaFoldDB" id="U4LHQ7"/>
<evidence type="ECO:0000256" key="3">
    <source>
        <dbReference type="SAM" id="SignalP"/>
    </source>
</evidence>
<dbReference type="OMA" id="KAFFFAK"/>
<feature type="compositionally biased region" description="Basic and acidic residues" evidence="1">
    <location>
        <begin position="320"/>
        <end position="339"/>
    </location>
</feature>
<feature type="transmembrane region" description="Helical" evidence="2">
    <location>
        <begin position="246"/>
        <end position="269"/>
    </location>
</feature>
<protein>
    <submittedName>
        <fullName evidence="4">Uncharacterized protein</fullName>
    </submittedName>
</protein>
<feature type="transmembrane region" description="Helical" evidence="2">
    <location>
        <begin position="100"/>
        <end position="118"/>
    </location>
</feature>
<proteinExistence type="predicted"/>